<protein>
    <recommendedName>
        <fullName evidence="4">Peptidase family M48</fullName>
    </recommendedName>
</protein>
<evidence type="ECO:0008006" key="4">
    <source>
        <dbReference type="Google" id="ProtNLM"/>
    </source>
</evidence>
<accession>A0ABV6VE00</accession>
<proteinExistence type="predicted"/>
<gene>
    <name evidence="2" type="ORF">ACEZDG_22000</name>
</gene>
<organism evidence="2 3">
    <name type="scientific">Streptacidiphilus alkalitolerans</name>
    <dbReference type="NCBI Taxonomy" id="3342712"/>
    <lineage>
        <taxon>Bacteria</taxon>
        <taxon>Bacillati</taxon>
        <taxon>Actinomycetota</taxon>
        <taxon>Actinomycetes</taxon>
        <taxon>Kitasatosporales</taxon>
        <taxon>Streptomycetaceae</taxon>
        <taxon>Streptacidiphilus</taxon>
    </lineage>
</organism>
<feature type="region of interest" description="Disordered" evidence="1">
    <location>
        <begin position="296"/>
        <end position="322"/>
    </location>
</feature>
<keyword evidence="3" id="KW-1185">Reference proteome</keyword>
<comment type="caution">
    <text evidence="2">The sequence shown here is derived from an EMBL/GenBank/DDBJ whole genome shotgun (WGS) entry which is preliminary data.</text>
</comment>
<evidence type="ECO:0000313" key="3">
    <source>
        <dbReference type="Proteomes" id="UP001592582"/>
    </source>
</evidence>
<dbReference type="RefSeq" id="WP_380512218.1">
    <property type="nucleotide sequence ID" value="NZ_JBHEZX010000009.1"/>
</dbReference>
<evidence type="ECO:0000313" key="2">
    <source>
        <dbReference type="EMBL" id="MFC1411942.1"/>
    </source>
</evidence>
<evidence type="ECO:0000256" key="1">
    <source>
        <dbReference type="SAM" id="MobiDB-lite"/>
    </source>
</evidence>
<sequence>MSYLLAFLGVMVPVGACLGYAALRDPDRRRTLRASKAPSAPVPTPRRVVAPAPPTCPVPRERQVWIESSMLWLVAEFGLATVRRPVALPTPEFFPVPFTGERREIRALLARVCSVMQVDPLFIWLNLFDGPSSEELSRRQDRRITLGRYRKIWEFSIVSLDRLDAAAPAVLAATIAHELGHVRLIGEARLDPGREDHEQLTDLATVYLGMGVFSANAAVTSHHRGPVPDRPASPRYMRHGYLSQPDLGYALACYCRLRGETEEPAWADRVHPGPRRTLLRGLAYLAHAAEADGTGRVFPTAADPAAAGKGGERPGRHPDGAA</sequence>
<feature type="compositionally biased region" description="Basic and acidic residues" evidence="1">
    <location>
        <begin position="310"/>
        <end position="322"/>
    </location>
</feature>
<name>A0ABV6VE00_9ACTN</name>
<dbReference type="EMBL" id="JBHEZX010000009">
    <property type="protein sequence ID" value="MFC1411942.1"/>
    <property type="molecule type" value="Genomic_DNA"/>
</dbReference>
<dbReference type="Proteomes" id="UP001592582">
    <property type="component" value="Unassembled WGS sequence"/>
</dbReference>
<reference evidence="2 3" key="1">
    <citation type="submission" date="2024-09" db="EMBL/GenBank/DDBJ databases">
        <authorList>
            <person name="Lee S.D."/>
        </authorList>
    </citation>
    <scope>NUCLEOTIDE SEQUENCE [LARGE SCALE GENOMIC DNA]</scope>
    <source>
        <strain evidence="2 3">N1-1</strain>
    </source>
</reference>